<dbReference type="SUPFAM" id="SSF51905">
    <property type="entry name" value="FAD/NAD(P)-binding domain"/>
    <property type="match status" value="1"/>
</dbReference>
<dbReference type="Proteomes" id="UP001597171">
    <property type="component" value="Unassembled WGS sequence"/>
</dbReference>
<evidence type="ECO:0000313" key="2">
    <source>
        <dbReference type="Proteomes" id="UP001597171"/>
    </source>
</evidence>
<dbReference type="InterPro" id="IPR036188">
    <property type="entry name" value="FAD/NAD-bd_sf"/>
</dbReference>
<dbReference type="EMBL" id="JBHTMX010000413">
    <property type="protein sequence ID" value="MFD1333908.1"/>
    <property type="molecule type" value="Genomic_DNA"/>
</dbReference>
<dbReference type="Gene3D" id="3.50.50.60">
    <property type="entry name" value="FAD/NAD(P)-binding domain"/>
    <property type="match status" value="1"/>
</dbReference>
<proteinExistence type="predicted"/>
<comment type="caution">
    <text evidence="1">The sequence shown here is derived from an EMBL/GenBank/DDBJ whole genome shotgun (WGS) entry which is preliminary data.</text>
</comment>
<feature type="non-terminal residue" evidence="1">
    <location>
        <position position="76"/>
    </location>
</feature>
<sequence length="76" mass="7740">MLRALFSARARSAPAFASREDRRPSDAYDAIVIGGGVLAAAIARAAALDGRSVALLAPGHIAATAPERAWPVAQAS</sequence>
<name>A0ABW3ZCB2_9HYPH</name>
<evidence type="ECO:0008006" key="3">
    <source>
        <dbReference type="Google" id="ProtNLM"/>
    </source>
</evidence>
<reference evidence="2" key="1">
    <citation type="journal article" date="2019" name="Int. J. Syst. Evol. Microbiol.">
        <title>The Global Catalogue of Microorganisms (GCM) 10K type strain sequencing project: providing services to taxonomists for standard genome sequencing and annotation.</title>
        <authorList>
            <consortium name="The Broad Institute Genomics Platform"/>
            <consortium name="The Broad Institute Genome Sequencing Center for Infectious Disease"/>
            <person name="Wu L."/>
            <person name="Ma J."/>
        </authorList>
    </citation>
    <scope>NUCLEOTIDE SEQUENCE [LARGE SCALE GENOMIC DNA]</scope>
    <source>
        <strain evidence="2">CCUG 61696</strain>
    </source>
</reference>
<evidence type="ECO:0000313" key="1">
    <source>
        <dbReference type="EMBL" id="MFD1333908.1"/>
    </source>
</evidence>
<gene>
    <name evidence="1" type="ORF">ACFQ4O_18025</name>
</gene>
<accession>A0ABW3ZCB2</accession>
<organism evidence="1 2">
    <name type="scientific">Methylopila musalis</name>
    <dbReference type="NCBI Taxonomy" id="1134781"/>
    <lineage>
        <taxon>Bacteria</taxon>
        <taxon>Pseudomonadati</taxon>
        <taxon>Pseudomonadota</taxon>
        <taxon>Alphaproteobacteria</taxon>
        <taxon>Hyphomicrobiales</taxon>
        <taxon>Methylopilaceae</taxon>
        <taxon>Methylopila</taxon>
    </lineage>
</organism>
<protein>
    <recommendedName>
        <fullName evidence="3">Glycerol-3-phosphate dehydrogenase</fullName>
    </recommendedName>
</protein>
<keyword evidence="2" id="KW-1185">Reference proteome</keyword>